<dbReference type="STRING" id="768670.Calni_1545"/>
<dbReference type="HOGENOM" id="CLU_051472_6_3_0"/>
<keyword evidence="1" id="KW-1133">Transmembrane helix</keyword>
<dbReference type="SUPFAM" id="SSF53850">
    <property type="entry name" value="Periplasmic binding protein-like II"/>
    <property type="match status" value="1"/>
</dbReference>
<dbReference type="PANTHER" id="PTHR35841:SF1">
    <property type="entry name" value="PHOSPHONATES-BINDING PERIPLASMIC PROTEIN"/>
    <property type="match status" value="1"/>
</dbReference>
<evidence type="ECO:0000313" key="3">
    <source>
        <dbReference type="Proteomes" id="UP000007039"/>
    </source>
</evidence>
<sequence precursor="true">MVARHFLFIIVMILFVPMLTFSEISFSPIQMETKDREYEKWKPFMVLLEKEIGEKVVFKYADRYDELINMVGNNQIHIAYLCPLTYVMTKQKNNDIHPLYAINVSPAGSKYRCVLFKSGESHFNIKNLMGKRYALVSPYATCGFLSVNYIYQKVTGKQLTDEKFAYLNSHNSVVEHVIAGDFDFGGTNSIVFEKYKVLGIEKIDETEDLPGFVIVANRKLLGEQKFNRLKSIIKNIFEYEEIKKISPYGISPATDMDYDIIRKMMPVKIPLVGNISAQGLR</sequence>
<dbReference type="OrthoDB" id="225238at2"/>
<dbReference type="PANTHER" id="PTHR35841">
    <property type="entry name" value="PHOSPHONATES-BINDING PERIPLASMIC PROTEIN"/>
    <property type="match status" value="1"/>
</dbReference>
<dbReference type="KEGG" id="cni:Calni_1545"/>
<keyword evidence="1" id="KW-0812">Transmembrane</keyword>
<feature type="transmembrane region" description="Helical" evidence="1">
    <location>
        <begin position="6"/>
        <end position="26"/>
    </location>
</feature>
<dbReference type="Gene3D" id="3.40.190.10">
    <property type="entry name" value="Periplasmic binding protein-like II"/>
    <property type="match status" value="2"/>
</dbReference>
<dbReference type="Pfam" id="PF12974">
    <property type="entry name" value="Phosphonate-bd"/>
    <property type="match status" value="1"/>
</dbReference>
<evidence type="ECO:0000313" key="2">
    <source>
        <dbReference type="EMBL" id="ADR19453.1"/>
    </source>
</evidence>
<accession>E4TF13</accession>
<keyword evidence="3" id="KW-1185">Reference proteome</keyword>
<evidence type="ECO:0008006" key="4">
    <source>
        <dbReference type="Google" id="ProtNLM"/>
    </source>
</evidence>
<reference evidence="2 3" key="2">
    <citation type="journal article" date="2011" name="Stand. Genomic Sci.">
        <title>Complete genome sequence of Calditerrivibrio nitroreducens type strain (Yu37-1).</title>
        <authorList>
            <person name="Pitluck S."/>
            <person name="Sikorski J."/>
            <person name="Zeytun A."/>
            <person name="Lapidus A."/>
            <person name="Nolan M."/>
            <person name="Lucas S."/>
            <person name="Hammon N."/>
            <person name="Deshpande S."/>
            <person name="Cheng J.F."/>
            <person name="Tapia R."/>
            <person name="Han C."/>
            <person name="Goodwin L."/>
            <person name="Liolios K."/>
            <person name="Pagani I."/>
            <person name="Ivanova N."/>
            <person name="Mavromatis K."/>
            <person name="Pati A."/>
            <person name="Chen A."/>
            <person name="Palaniappan K."/>
            <person name="Hauser L."/>
            <person name="Chang Y.J."/>
            <person name="Jeffries C.D."/>
            <person name="Detter J.C."/>
            <person name="Brambilla E."/>
            <person name="Djao O.D."/>
            <person name="Rohde M."/>
            <person name="Spring S."/>
            <person name="Goker M."/>
            <person name="Woyke T."/>
            <person name="Bristow J."/>
            <person name="Eisen J.A."/>
            <person name="Markowitz V."/>
            <person name="Hugenholtz P."/>
            <person name="Kyrpides N.C."/>
            <person name="Klenk H.P."/>
            <person name="Land M."/>
        </authorList>
    </citation>
    <scope>NUCLEOTIDE SEQUENCE [LARGE SCALE GENOMIC DNA]</scope>
    <source>
        <strain evidence="3">DSM 19672 / NBRC 101217 / Yu37-1</strain>
    </source>
</reference>
<organism evidence="2 3">
    <name type="scientific">Calditerrivibrio nitroreducens (strain DSM 19672 / NBRC 101217 / Yu37-1)</name>
    <dbReference type="NCBI Taxonomy" id="768670"/>
    <lineage>
        <taxon>Bacteria</taxon>
        <taxon>Pseudomonadati</taxon>
        <taxon>Deferribacterota</taxon>
        <taxon>Deferribacteres</taxon>
        <taxon>Deferribacterales</taxon>
        <taxon>Calditerrivibrionaceae</taxon>
    </lineage>
</organism>
<evidence type="ECO:0000256" key="1">
    <source>
        <dbReference type="SAM" id="Phobius"/>
    </source>
</evidence>
<dbReference type="eggNOG" id="COG3221">
    <property type="taxonomic scope" value="Bacteria"/>
</dbReference>
<gene>
    <name evidence="2" type="ordered locus">Calni_1545</name>
</gene>
<proteinExistence type="predicted"/>
<reference key="1">
    <citation type="submission" date="2010-11" db="EMBL/GenBank/DDBJ databases">
        <title>The complete genome of chromosome of Calditerrivibrio nitroreducens DSM 19672.</title>
        <authorList>
            <consortium name="US DOE Joint Genome Institute (JGI-PGF)"/>
            <person name="Lucas S."/>
            <person name="Copeland A."/>
            <person name="Lapidus A."/>
            <person name="Bruce D."/>
            <person name="Goodwin L."/>
            <person name="Pitluck S."/>
            <person name="Kyrpides N."/>
            <person name="Mavromatis K."/>
            <person name="Ivanova N."/>
            <person name="Mikhailova N."/>
            <person name="Zeytun A."/>
            <person name="Brettin T."/>
            <person name="Detter J.C."/>
            <person name="Tapia R."/>
            <person name="Han C."/>
            <person name="Land M."/>
            <person name="Hauser L."/>
            <person name="Markowitz V."/>
            <person name="Cheng J.-F."/>
            <person name="Hugenholtz P."/>
            <person name="Woyke T."/>
            <person name="Wu D."/>
            <person name="Spring S."/>
            <person name="Schroeder M."/>
            <person name="Brambilla E."/>
            <person name="Klenk H.-P."/>
            <person name="Eisen J.A."/>
        </authorList>
    </citation>
    <scope>NUCLEOTIDE SEQUENCE [LARGE SCALE GENOMIC DNA]</scope>
    <source>
        <strain>DSM 19672</strain>
    </source>
</reference>
<dbReference type="Proteomes" id="UP000007039">
    <property type="component" value="Chromosome"/>
</dbReference>
<keyword evidence="1" id="KW-0472">Membrane</keyword>
<name>E4TF13_CALNY</name>
<protein>
    <recommendedName>
        <fullName evidence="4">Phosphate/phosphite/phosphonate ABC transporter substrate-binding protein</fullName>
    </recommendedName>
</protein>
<dbReference type="EMBL" id="CP002347">
    <property type="protein sequence ID" value="ADR19453.1"/>
    <property type="molecule type" value="Genomic_DNA"/>
</dbReference>
<dbReference type="AlphaFoldDB" id="E4TF13"/>